<accession>A0A0D4DBI7</accession>
<name>A0A0D4DBI7_9CAUD</name>
<dbReference type="OrthoDB" id="13089at10239"/>
<evidence type="ECO:0000313" key="2">
    <source>
        <dbReference type="EMBL" id="AJT61186.1"/>
    </source>
</evidence>
<organism evidence="2 3">
    <name type="scientific">Vibrio phage ValKK3</name>
    <dbReference type="NCBI Taxonomy" id="1610855"/>
    <lineage>
        <taxon>Viruses</taxon>
        <taxon>Duplodnaviria</taxon>
        <taxon>Heunggongvirae</taxon>
        <taxon>Uroviricota</taxon>
        <taxon>Caudoviricetes</taxon>
        <taxon>Pantevenvirales</taxon>
        <taxon>Straboviridae</taxon>
        <taxon>Schizotequatrovirus</taxon>
        <taxon>Schizotequatrovirus valkk3</taxon>
    </lineage>
</organism>
<dbReference type="EMBL" id="KP671755">
    <property type="protein sequence ID" value="AJT61186.1"/>
    <property type="molecule type" value="Genomic_DNA"/>
</dbReference>
<dbReference type="InterPro" id="IPR007405">
    <property type="entry name" value="Phage_KVP40_Orf299"/>
</dbReference>
<dbReference type="GeneID" id="26628671"/>
<dbReference type="Proteomes" id="UP000202888">
    <property type="component" value="Segment"/>
</dbReference>
<dbReference type="PANTHER" id="PTHR39961">
    <property type="entry name" value="HYPOTHETICAL CYTOSOLIC PROTEIN"/>
    <property type="match status" value="1"/>
</dbReference>
<feature type="region of interest" description="Disordered" evidence="1">
    <location>
        <begin position="154"/>
        <end position="174"/>
    </location>
</feature>
<dbReference type="RefSeq" id="YP_009201448.1">
    <property type="nucleotide sequence ID" value="NC_028829.1"/>
</dbReference>
<sequence length="174" mass="19381">MFDWEAIETAINNSHPNSTIYVGCDSKRKSDMISYATVIIIHLEGSKGAQVFKAVETEPAYLSCKDGIRSRLMNEVYKAGETALMVKPMCGTRGFEVHVDINPDPTHKSHVAYNEAKGTILGYVGQEPVFKPDAFAASCAADYDAVRRADKIAKRKELRRAKRKAKKQKTKGRK</sequence>
<proteinExistence type="predicted"/>
<dbReference type="Pfam" id="PF04308">
    <property type="entry name" value="RNaseH_like"/>
    <property type="match status" value="1"/>
</dbReference>
<evidence type="ECO:0000256" key="1">
    <source>
        <dbReference type="SAM" id="MobiDB-lite"/>
    </source>
</evidence>
<protein>
    <submittedName>
        <fullName evidence="2">Uncharacterized protein</fullName>
    </submittedName>
</protein>
<keyword evidence="3" id="KW-1185">Reference proteome</keyword>
<reference evidence="2 3" key="1">
    <citation type="journal article" date="2016" name="Genom Data">
        <title>Complete genome sequence of a giant Vibrio phage ValKK3 infecting Vibrio alginolyticus.</title>
        <authorList>
            <person name="Lal T.M."/>
            <person name="Sano M."/>
            <person name="Hatai K."/>
            <person name="Ransangan J."/>
        </authorList>
    </citation>
    <scope>NUCLEOTIDE SEQUENCE [LARGE SCALE GENOMIC DNA]</scope>
</reference>
<evidence type="ECO:0000313" key="3">
    <source>
        <dbReference type="Proteomes" id="UP000202888"/>
    </source>
</evidence>
<dbReference type="PANTHER" id="PTHR39961:SF1">
    <property type="entry name" value="DUF458 DOMAIN-CONTAINING PROTEIN"/>
    <property type="match status" value="1"/>
</dbReference>
<dbReference type="KEGG" id="vg:26628671"/>